<evidence type="ECO:0000313" key="5">
    <source>
        <dbReference type="EMBL" id="QGR21428.1"/>
    </source>
</evidence>
<keyword evidence="2" id="KW-0812">Transmembrane</keyword>
<evidence type="ECO:0000313" key="7">
    <source>
        <dbReference type="Proteomes" id="UP000474054"/>
    </source>
</evidence>
<dbReference type="RefSeq" id="WP_152942320.1">
    <property type="nucleotide sequence ID" value="NZ_CP045482.1"/>
</dbReference>
<organism evidence="5 6">
    <name type="scientific">Acidianus ambivalens</name>
    <name type="common">Desulfurolobus ambivalens</name>
    <dbReference type="NCBI Taxonomy" id="2283"/>
    <lineage>
        <taxon>Archaea</taxon>
        <taxon>Thermoproteota</taxon>
        <taxon>Thermoprotei</taxon>
        <taxon>Sulfolobales</taxon>
        <taxon>Sulfolobaceae</taxon>
        <taxon>Acidianus</taxon>
    </lineage>
</organism>
<evidence type="ECO:0000313" key="6">
    <source>
        <dbReference type="Proteomes" id="UP000426328"/>
    </source>
</evidence>
<sequence length="309" mass="32920">MVKYCPKCGYPNSDDANFCVRCGYQFSAVGDQQSQQPNSQPPYIPANSNSSESPKKKIPLKAIIGGILAIIIILVVFLVVLPLISPHGVSALASTAQSEFGGKWVTAKCKSGTASYMGNGEYKVEYLNGTVVYESYNSLQFTNLLSPPFSGSSAYQIIYNAYPSKVVFSIINGTANGEKTYIILIGAYWNYTPSPASETYSVINSILSNSSYSASISAAEAQAKSQGICFVLSSFNGLDYYYTSTANTTLLSQLPISSSPLQSLGVTSISALGAFEGVSNNEEIAVLAVNLAPTNSQMQSIVSQFQSCL</sequence>
<dbReference type="EMBL" id="WHYS01000002">
    <property type="protein sequence ID" value="MQL56016.1"/>
    <property type="molecule type" value="Genomic_DNA"/>
</dbReference>
<keyword evidence="6" id="KW-1185">Reference proteome</keyword>
<feature type="transmembrane region" description="Helical" evidence="2">
    <location>
        <begin position="62"/>
        <end position="84"/>
    </location>
</feature>
<dbReference type="Pfam" id="PF13240">
    <property type="entry name" value="Zn_Ribbon_1"/>
    <property type="match status" value="1"/>
</dbReference>
<gene>
    <name evidence="5" type="ORF">D1866_05080</name>
    <name evidence="4" type="ORF">GFB69_09745</name>
</gene>
<dbReference type="GeneID" id="42779085"/>
<evidence type="ECO:0000259" key="3">
    <source>
        <dbReference type="Pfam" id="PF13240"/>
    </source>
</evidence>
<evidence type="ECO:0000256" key="1">
    <source>
        <dbReference type="SAM" id="MobiDB-lite"/>
    </source>
</evidence>
<protein>
    <submittedName>
        <fullName evidence="5">Zinc-ribbon domain-containing protein</fullName>
    </submittedName>
</protein>
<keyword evidence="2" id="KW-0472">Membrane</keyword>
<keyword evidence="2" id="KW-1133">Transmembrane helix</keyword>
<reference evidence="5 6" key="2">
    <citation type="submission" date="2019-10" db="EMBL/GenBank/DDBJ databases">
        <title>Genome Sequences from Six Type Strain Members of the Archaeal Family Sulfolobaceae: Acidianus ambivalens, Acidianus infernus, Metallosphaera prunae, Stygiolobus azoricus, Sulfolobus metallicus, and Sulfurisphaera ohwakuensis.</title>
        <authorList>
            <person name="Counts J.A."/>
            <person name="Kelly R.M."/>
        </authorList>
    </citation>
    <scope>NUCLEOTIDE SEQUENCE [LARGE SCALE GENOMIC DNA]</scope>
    <source>
        <strain evidence="5 6">LEI 10</strain>
    </source>
</reference>
<feature type="region of interest" description="Disordered" evidence="1">
    <location>
        <begin position="31"/>
        <end position="54"/>
    </location>
</feature>
<dbReference type="Proteomes" id="UP000426328">
    <property type="component" value="Chromosome"/>
</dbReference>
<dbReference type="EMBL" id="CP045482">
    <property type="protein sequence ID" value="QGR21428.1"/>
    <property type="molecule type" value="Genomic_DNA"/>
</dbReference>
<name>A0A650CUE9_ACIAM</name>
<evidence type="ECO:0000256" key="2">
    <source>
        <dbReference type="SAM" id="Phobius"/>
    </source>
</evidence>
<proteinExistence type="predicted"/>
<dbReference type="KEGG" id="aamb:D1866_05080"/>
<dbReference type="InterPro" id="IPR026870">
    <property type="entry name" value="Zinc_ribbon_dom"/>
</dbReference>
<accession>A0A650CUE9</accession>
<dbReference type="AlphaFoldDB" id="A0A650CUE9"/>
<dbReference type="Proteomes" id="UP000474054">
    <property type="component" value="Unassembled WGS sequence"/>
</dbReference>
<reference evidence="4 7" key="1">
    <citation type="submission" date="2019-10" db="EMBL/GenBank/DDBJ databases">
        <title>Comparative genomics of sulfur disproportionating microorganisms.</title>
        <authorList>
            <person name="Ward L.M."/>
            <person name="Bertran E."/>
            <person name="Johnston D."/>
        </authorList>
    </citation>
    <scope>NUCLEOTIDE SEQUENCE [LARGE SCALE GENOMIC DNA]</scope>
    <source>
        <strain evidence="4 7">DSM 3772</strain>
    </source>
</reference>
<evidence type="ECO:0000313" key="4">
    <source>
        <dbReference type="EMBL" id="MQL56016.1"/>
    </source>
</evidence>
<feature type="domain" description="Zinc-ribbon" evidence="3">
    <location>
        <begin position="4"/>
        <end position="25"/>
    </location>
</feature>